<evidence type="ECO:0008006" key="3">
    <source>
        <dbReference type="Google" id="ProtNLM"/>
    </source>
</evidence>
<dbReference type="InterPro" id="IPR007555">
    <property type="entry name" value="DUF499"/>
</dbReference>
<comment type="caution">
    <text evidence="1">The sequence shown here is derived from an EMBL/GenBank/DDBJ whole genome shotgun (WGS) entry which is preliminary data.</text>
</comment>
<gene>
    <name evidence="1" type="ORF">SY89_02711</name>
</gene>
<dbReference type="EMBL" id="LGUC01000001">
    <property type="protein sequence ID" value="KPN31954.1"/>
    <property type="molecule type" value="Genomic_DNA"/>
</dbReference>
<sequence length="486" mass="54308">MAPEIPTLFESCVPHDDVLSGTLSENEFAAKLSDVVFRPDEAPDIYGDPDTFFSKTYATDGLQDLLTLLAKRYAGKEAGEFSGADGLLSLDTVFGGGKTHSQIAAYHFSRNPGAVEDLDKYIVDEEVREEFESIKDDLSVRTAVFEGGYVSATNAKCNKEDENAPNTQTMWGELAYQLAGAEGYAKFSEYDDEQIAPGESDIVDLFDTLDDPGLVLIDEVAQYFEQAAAVGVEESTLADQTNSFLWSLMRASQNSDAVTVILSVSATAFEERAQEVQELIDDLDDISERTEHSVTPTEDDEVAAVLRHRLFESVDDSVASEVAEEYQNYYRRFEDELPDRVTKAEFRDQLERTYPFHPTLIDLLGKEIDTLPNFQRTRGALKLVSRAVHRIWDDDEGTNDQRHLVRAFDMHPSDEYVWSTLLELFEHIDQDLRTASKSDVFTREGKAACQYEDENWTPMGHPPIATHLGTSILWKSIVSGVIVAVG</sequence>
<dbReference type="AlphaFoldDB" id="A0A0P7GD23"/>
<dbReference type="Pfam" id="PF04465">
    <property type="entry name" value="DUF499"/>
    <property type="match status" value="1"/>
</dbReference>
<accession>A0A0P7GD23</accession>
<evidence type="ECO:0000313" key="2">
    <source>
        <dbReference type="Proteomes" id="UP000050535"/>
    </source>
</evidence>
<name>A0A0P7GD23_9EURY</name>
<dbReference type="STRING" id="699431.SY89_02711"/>
<dbReference type="PATRIC" id="fig|699431.3.peg.2772"/>
<reference evidence="2" key="1">
    <citation type="submission" date="2013-11" db="EMBL/GenBank/DDBJ databases">
        <authorList>
            <person name="Hoang H.T."/>
            <person name="Killian M.L."/>
            <person name="Madson D.M."/>
            <person name="Arruda P.H.E."/>
            <person name="Sun D."/>
            <person name="Schwartz K.J."/>
            <person name="Yoon K."/>
        </authorList>
    </citation>
    <scope>NUCLEOTIDE SEQUENCE [LARGE SCALE GENOMIC DNA]</scope>
    <source>
        <strain evidence="2">CDK2</strain>
    </source>
</reference>
<keyword evidence="2" id="KW-1185">Reference proteome</keyword>
<proteinExistence type="predicted"/>
<dbReference type="Proteomes" id="UP000050535">
    <property type="component" value="Unassembled WGS sequence"/>
</dbReference>
<protein>
    <recommendedName>
        <fullName evidence="3">ATP-binding protein</fullName>
    </recommendedName>
</protein>
<organism evidence="1 2">
    <name type="scientific">Halolamina pelagica</name>
    <dbReference type="NCBI Taxonomy" id="699431"/>
    <lineage>
        <taxon>Archaea</taxon>
        <taxon>Methanobacteriati</taxon>
        <taxon>Methanobacteriota</taxon>
        <taxon>Stenosarchaea group</taxon>
        <taxon>Halobacteria</taxon>
        <taxon>Halobacteriales</taxon>
        <taxon>Haloferacaceae</taxon>
    </lineage>
</organism>
<evidence type="ECO:0000313" key="1">
    <source>
        <dbReference type="EMBL" id="KPN31954.1"/>
    </source>
</evidence>